<accession>A0ABQ8JPH1</accession>
<reference evidence="1 2" key="1">
    <citation type="journal article" date="2018" name="J. Allergy Clin. Immunol.">
        <title>High-quality assembly of Dermatophagoides pteronyssinus genome and transcriptome reveals a wide range of novel allergens.</title>
        <authorList>
            <person name="Liu X.Y."/>
            <person name="Yang K.Y."/>
            <person name="Wang M.Q."/>
            <person name="Kwok J.S."/>
            <person name="Zeng X."/>
            <person name="Yang Z."/>
            <person name="Xiao X.J."/>
            <person name="Lau C.P."/>
            <person name="Li Y."/>
            <person name="Huang Z.M."/>
            <person name="Ba J.G."/>
            <person name="Yim A.K."/>
            <person name="Ouyang C.Y."/>
            <person name="Ngai S.M."/>
            <person name="Chan T.F."/>
            <person name="Leung E.L."/>
            <person name="Liu L."/>
            <person name="Liu Z.G."/>
            <person name="Tsui S.K."/>
        </authorList>
    </citation>
    <scope>NUCLEOTIDE SEQUENCE [LARGE SCALE GENOMIC DNA]</scope>
    <source>
        <strain evidence="1">Derp</strain>
    </source>
</reference>
<dbReference type="Proteomes" id="UP000887458">
    <property type="component" value="Unassembled WGS sequence"/>
</dbReference>
<dbReference type="EMBL" id="NJHN03000029">
    <property type="protein sequence ID" value="KAH9424504.1"/>
    <property type="molecule type" value="Genomic_DNA"/>
</dbReference>
<name>A0ABQ8JPH1_DERPT</name>
<gene>
    <name evidence="1" type="ORF">DERP_004689</name>
</gene>
<keyword evidence="2" id="KW-1185">Reference proteome</keyword>
<evidence type="ECO:0000313" key="1">
    <source>
        <dbReference type="EMBL" id="KAH9424504.1"/>
    </source>
</evidence>
<organism evidence="1 2">
    <name type="scientific">Dermatophagoides pteronyssinus</name>
    <name type="common">European house dust mite</name>
    <dbReference type="NCBI Taxonomy" id="6956"/>
    <lineage>
        <taxon>Eukaryota</taxon>
        <taxon>Metazoa</taxon>
        <taxon>Ecdysozoa</taxon>
        <taxon>Arthropoda</taxon>
        <taxon>Chelicerata</taxon>
        <taxon>Arachnida</taxon>
        <taxon>Acari</taxon>
        <taxon>Acariformes</taxon>
        <taxon>Sarcoptiformes</taxon>
        <taxon>Astigmata</taxon>
        <taxon>Psoroptidia</taxon>
        <taxon>Analgoidea</taxon>
        <taxon>Pyroglyphidae</taxon>
        <taxon>Dermatophagoidinae</taxon>
        <taxon>Dermatophagoides</taxon>
    </lineage>
</organism>
<comment type="caution">
    <text evidence="1">The sequence shown here is derived from an EMBL/GenBank/DDBJ whole genome shotgun (WGS) entry which is preliminary data.</text>
</comment>
<protein>
    <submittedName>
        <fullName evidence="1">Uncharacterized protein</fullName>
    </submittedName>
</protein>
<evidence type="ECO:0000313" key="2">
    <source>
        <dbReference type="Proteomes" id="UP000887458"/>
    </source>
</evidence>
<sequence>MNELKIETWNMEFFLEQQNVSGSTERKNNNSNNRIQSIDSIPISEYPINLISGSAKLPEMCLNNGDYTFTFLLFEL</sequence>
<reference evidence="1 2" key="2">
    <citation type="journal article" date="2022" name="Mol. Biol. Evol.">
        <title>Comparative Genomics Reveals Insights into the Divergent Evolution of Astigmatic Mites and Household Pest Adaptations.</title>
        <authorList>
            <person name="Xiong Q."/>
            <person name="Wan A.T."/>
            <person name="Liu X."/>
            <person name="Fung C.S."/>
            <person name="Xiao X."/>
            <person name="Malainual N."/>
            <person name="Hou J."/>
            <person name="Wang L."/>
            <person name="Wang M."/>
            <person name="Yang K.Y."/>
            <person name="Cui Y."/>
            <person name="Leung E.L."/>
            <person name="Nong W."/>
            <person name="Shin S.K."/>
            <person name="Au S.W."/>
            <person name="Jeong K.Y."/>
            <person name="Chew F.T."/>
            <person name="Hui J.H."/>
            <person name="Leung T.F."/>
            <person name="Tungtrongchitr A."/>
            <person name="Zhong N."/>
            <person name="Liu Z."/>
            <person name="Tsui S.K."/>
        </authorList>
    </citation>
    <scope>NUCLEOTIDE SEQUENCE [LARGE SCALE GENOMIC DNA]</scope>
    <source>
        <strain evidence="1">Derp</strain>
    </source>
</reference>
<proteinExistence type="predicted"/>